<evidence type="ECO:0000259" key="7">
    <source>
        <dbReference type="PROSITE" id="PS50055"/>
    </source>
</evidence>
<protein>
    <recommendedName>
        <fullName evidence="11">Tyrosine-protein phosphatase non-receptor type 23</fullName>
    </recommendedName>
</protein>
<dbReference type="SMART" id="SM00404">
    <property type="entry name" value="PTPc_motif"/>
    <property type="match status" value="1"/>
</dbReference>
<reference evidence="10" key="1">
    <citation type="journal article" date="2024" name="Gigascience">
        <title>Chromosome-level genome of the poultry shaft louse Menopon gallinae provides insight into the host-switching and adaptive evolution of parasitic lice.</title>
        <authorList>
            <person name="Xu Y."/>
            <person name="Ma L."/>
            <person name="Liu S."/>
            <person name="Liang Y."/>
            <person name="Liu Q."/>
            <person name="He Z."/>
            <person name="Tian L."/>
            <person name="Duan Y."/>
            <person name="Cai W."/>
            <person name="Li H."/>
            <person name="Song F."/>
        </authorList>
    </citation>
    <scope>NUCLEOTIDE SEQUENCE</scope>
    <source>
        <strain evidence="10">Cailab_2023a</strain>
    </source>
</reference>
<dbReference type="Gene3D" id="3.90.190.10">
    <property type="entry name" value="Protein tyrosine phosphatase superfamily"/>
    <property type="match status" value="1"/>
</dbReference>
<feature type="coiled-coil region" evidence="5">
    <location>
        <begin position="549"/>
        <end position="576"/>
    </location>
</feature>
<dbReference type="InterPro" id="IPR000387">
    <property type="entry name" value="Tyr_Pase_dom"/>
</dbReference>
<feature type="region of interest" description="Disordered" evidence="6">
    <location>
        <begin position="1655"/>
        <end position="1681"/>
    </location>
</feature>
<dbReference type="GO" id="GO:0004725">
    <property type="term" value="F:protein tyrosine phosphatase activity"/>
    <property type="evidence" value="ECO:0007669"/>
    <property type="project" value="InterPro"/>
</dbReference>
<dbReference type="PANTHER" id="PTHR23030:SF30">
    <property type="entry name" value="TYROSINE-PROTEIN PHOSPHATASE NON-RECEPTOR TYPE 23"/>
    <property type="match status" value="1"/>
</dbReference>
<dbReference type="SUPFAM" id="SSF52799">
    <property type="entry name" value="(Phosphotyrosine protein) phosphatases II"/>
    <property type="match status" value="1"/>
</dbReference>
<dbReference type="EMBL" id="JARGDH010000003">
    <property type="protein sequence ID" value="KAL0274015.1"/>
    <property type="molecule type" value="Genomic_DNA"/>
</dbReference>
<gene>
    <name evidence="10" type="ORF">PYX00_006557</name>
</gene>
<feature type="domain" description="Tyrosine-protein phosphatase" evidence="7">
    <location>
        <begin position="1296"/>
        <end position="1525"/>
    </location>
</feature>
<accession>A0AAW2HXJ6</accession>
<sequence>MEALPRLPMLSFELRQSPEPADFGPKLKQFIRNHYNEDPELFSNDVNQLEGLRSSAVRPTRDVEGCRTLKRYYCQLHFLSSRFPMQKDGAAAVKFTWKNLGNNSVNSAADISLEMSSVLYNIGALHTQLGASDNRTTADGMKMSCSHFQCAAWAFQHVCEEYAQTTGLDLSLDLMSFMAKLCLGQAQECILEKSMLDNRKSTIIAKVAVQTVDYYKQALKIITEASEDSSFFESAGPKVCKKWDRYLKFKVSYHGCIARLFQGQQAEEQQKMGERVAYYQAAFDKLEEARKLAKDVDNIEVVNEALSFVHDVVEGKRNPAKRENEFIYHEEIPDINVLPEVQGASLVKGIPFNVNDIEVSGPDIFSRIVPMKAHELSSLYSEEKAKLLRKVSGMIETKDEEIQTFLSALELDDLNKTDGNQLPQELIDRCAALSAKPDAIKNLFDSMNKLSNIYHDVESMLQEIKEMLNEEEIHEKEYQETVGKRPPTIAATDLTREAKRYQEAHSKASESNQTLHKAMVMHVANMELLSLPPKELINRIPPVVESPEVEAVTNEMRHLMDKVNEMQKQRAMLSNRLREAVYQDDILRQVVTYTGENLQDLFDSELQKHQRTVSLIEQNLAAQENIIKATKETYARYGKTRRSTAEMRRRRDAMISSLIASYDAYEDLLAKSSKGLDFYKKLEVNVSKLLQRVKGTCKVQDEEREQIIKNVKNSESHEAPPANPLKLKDYLEMKKEFGKLSLDNSPVPPANAYYKPTMNEHVPSQSWIPGVRPAPVGSEETDPSRVDSLSGLYQGQSRDQTWSNPPYASNVDDRMKYYAPQAPVSTEARYPTETNSQSMPQDIYPISAYSSVMQNTSSTGYTESVAPSQPSAYGYSYPTSVPSQSGYTTAGFPNQTEVPASTYSQAAYQYPTSSESKLDAGLSQVRYSSYSSESVDPYGVSQNSTVTSQVYAQYTTSYTLPDSSKLSSYSPGLSYSNTVSPQPVNFSSQETGYVTPQSYQVPATPAAYTAASDKAAASYYTPDTSTLPQDYSKMQGPYGVQQYPDSYNPSWQQGYDPSSFQPSQHLQSGNESLYTACQTNNYSLTNSEVYKNDGQYNQPGCSNQYYVNQYGSCNGQSEFGLNYGNAATYMQAGMDKQQATTTTTYSNSDAKSSPTSEHSNVDLLAGLDFNISHSPLVPESTAPTDAKPKTEKPAEKVESKPVETQIKESPPEKDSVEKLKKEQPSPPQQPQPLKDAIDVDKLNQDVEKYEKFVESLTLKTLNGPTCLDVKWKEISDLQDKSAHLHIISVARCYPMKNRFPDILPYDDSRIELPSTKDDYINASFVKKLSSYTPNFILTQAPLQATYSDFWAMVFEQQVEVIVCLLSDSELEGNIYWPTEKGQELAMGKLKISLQSSNVRTHWIERIMSLCVAETRVTRVVVHLQFTSWPGSSFPESPGPFLSFASECINFFNQQRSSSHPAVVHCISGVGRTGLFCLIVAAILEIQAGKGIPDLVAITGQMSQYRKSPLRDREHLKFAYQAVLYYCQDLLMKRGILTNRSAFEDRKLKEGKCHTRHPSEDFLLGPSTDLSQLQSGIEKLGFECPGSKTEEPKSCRSQSVCSMSNSCTSSGRTSPSSLPSDVLSGLDPAAFSLKLDGNKGKKSGKRYSSESFTKKTDLNLDGFNTDSDDPLSRLDPLWTMKK</sequence>
<evidence type="ECO:0000259" key="8">
    <source>
        <dbReference type="PROSITE" id="PS50056"/>
    </source>
</evidence>
<feature type="compositionally biased region" description="Low complexity" evidence="6">
    <location>
        <begin position="1672"/>
        <end position="1681"/>
    </location>
</feature>
<dbReference type="InterPro" id="IPR003595">
    <property type="entry name" value="Tyr_Pase_cat"/>
</dbReference>
<feature type="compositionally biased region" description="Polar residues" evidence="6">
    <location>
        <begin position="791"/>
        <end position="807"/>
    </location>
</feature>
<feature type="region of interest" description="Disordered" evidence="6">
    <location>
        <begin position="1174"/>
        <end position="1237"/>
    </location>
</feature>
<keyword evidence="5" id="KW-0175">Coiled coil</keyword>
<dbReference type="InterPro" id="IPR025304">
    <property type="entry name" value="ALIX_V_dom"/>
</dbReference>
<dbReference type="PROSITE" id="PS51180">
    <property type="entry name" value="BRO1"/>
    <property type="match status" value="1"/>
</dbReference>
<dbReference type="PROSITE" id="PS00383">
    <property type="entry name" value="TYR_PHOSPHATASE_1"/>
    <property type="match status" value="1"/>
</dbReference>
<dbReference type="GO" id="GO:0045022">
    <property type="term" value="P:early endosome to late endosome transport"/>
    <property type="evidence" value="ECO:0007669"/>
    <property type="project" value="TreeGrafter"/>
</dbReference>
<comment type="subcellular location">
    <subcellularLocation>
        <location evidence="2">Cytoplasm</location>
    </subcellularLocation>
    <subcellularLocation>
        <location evidence="1">Endosome</location>
    </subcellularLocation>
</comment>
<evidence type="ECO:0000256" key="2">
    <source>
        <dbReference type="ARBA" id="ARBA00004496"/>
    </source>
</evidence>
<name>A0AAW2HXJ6_9NEOP</name>
<dbReference type="Pfam" id="PF03097">
    <property type="entry name" value="BRO1"/>
    <property type="match status" value="1"/>
</dbReference>
<feature type="coiled-coil region" evidence="5">
    <location>
        <begin position="457"/>
        <end position="511"/>
    </location>
</feature>
<evidence type="ECO:0000256" key="5">
    <source>
        <dbReference type="SAM" id="Coils"/>
    </source>
</evidence>
<evidence type="ECO:0000256" key="3">
    <source>
        <dbReference type="ARBA" id="ARBA00022490"/>
    </source>
</evidence>
<dbReference type="GO" id="GO:0048666">
    <property type="term" value="P:neuron development"/>
    <property type="evidence" value="ECO:0007669"/>
    <property type="project" value="UniProtKB-ARBA"/>
</dbReference>
<evidence type="ECO:0000256" key="6">
    <source>
        <dbReference type="SAM" id="MobiDB-lite"/>
    </source>
</evidence>
<keyword evidence="4" id="KW-0967">Endosome</keyword>
<dbReference type="GO" id="GO:0032456">
    <property type="term" value="P:endocytic recycling"/>
    <property type="evidence" value="ECO:0007669"/>
    <property type="project" value="TreeGrafter"/>
</dbReference>
<proteinExistence type="predicted"/>
<dbReference type="InterPro" id="IPR029021">
    <property type="entry name" value="Prot-tyrosine_phosphatase-like"/>
</dbReference>
<dbReference type="SMART" id="SM01041">
    <property type="entry name" value="BRO1"/>
    <property type="match status" value="1"/>
</dbReference>
<comment type="caution">
    <text evidence="10">The sequence shown here is derived from an EMBL/GenBank/DDBJ whole genome shotgun (WGS) entry which is preliminary data.</text>
</comment>
<dbReference type="PRINTS" id="PR00700">
    <property type="entry name" value="PRTYPHPHTASE"/>
</dbReference>
<dbReference type="CDD" id="cd09234">
    <property type="entry name" value="V_HD-PTP_like"/>
    <property type="match status" value="1"/>
</dbReference>
<dbReference type="InterPro" id="IPR004328">
    <property type="entry name" value="BRO1_dom"/>
</dbReference>
<feature type="compositionally biased region" description="Basic and acidic residues" evidence="6">
    <location>
        <begin position="1186"/>
        <end position="1223"/>
    </location>
</feature>
<evidence type="ECO:0000313" key="10">
    <source>
        <dbReference type="EMBL" id="KAL0274015.1"/>
    </source>
</evidence>
<evidence type="ECO:0008006" key="11">
    <source>
        <dbReference type="Google" id="ProtNLM"/>
    </source>
</evidence>
<dbReference type="Gene3D" id="1.25.40.280">
    <property type="entry name" value="alix/aip1 like domains"/>
    <property type="match status" value="1"/>
</dbReference>
<dbReference type="PROSITE" id="PS50055">
    <property type="entry name" value="TYR_PHOSPHATASE_PTP"/>
    <property type="match status" value="1"/>
</dbReference>
<dbReference type="InterPro" id="IPR000242">
    <property type="entry name" value="PTP_cat"/>
</dbReference>
<feature type="domain" description="BRO1" evidence="9">
    <location>
        <begin position="8"/>
        <end position="402"/>
    </location>
</feature>
<evidence type="ECO:0000259" key="9">
    <source>
        <dbReference type="PROSITE" id="PS51180"/>
    </source>
</evidence>
<dbReference type="Pfam" id="PF00102">
    <property type="entry name" value="Y_phosphatase"/>
    <property type="match status" value="1"/>
</dbReference>
<keyword evidence="3" id="KW-0963">Cytoplasm</keyword>
<feature type="domain" description="Tyrosine specific protein phosphatases" evidence="8">
    <location>
        <begin position="1441"/>
        <end position="1516"/>
    </location>
</feature>
<feature type="region of interest" description="Disordered" evidence="6">
    <location>
        <begin position="772"/>
        <end position="809"/>
    </location>
</feature>
<evidence type="ECO:0000256" key="4">
    <source>
        <dbReference type="ARBA" id="ARBA00022753"/>
    </source>
</evidence>
<dbReference type="PANTHER" id="PTHR23030">
    <property type="entry name" value="PCD6 INTERACTING PROTEIN-RELATED"/>
    <property type="match status" value="1"/>
</dbReference>
<organism evidence="10">
    <name type="scientific">Menopon gallinae</name>
    <name type="common">poultry shaft louse</name>
    <dbReference type="NCBI Taxonomy" id="328185"/>
    <lineage>
        <taxon>Eukaryota</taxon>
        <taxon>Metazoa</taxon>
        <taxon>Ecdysozoa</taxon>
        <taxon>Arthropoda</taxon>
        <taxon>Hexapoda</taxon>
        <taxon>Insecta</taxon>
        <taxon>Pterygota</taxon>
        <taxon>Neoptera</taxon>
        <taxon>Paraneoptera</taxon>
        <taxon>Psocodea</taxon>
        <taxon>Troctomorpha</taxon>
        <taxon>Phthiraptera</taxon>
        <taxon>Amblycera</taxon>
        <taxon>Menoponidae</taxon>
        <taxon>Menopon</taxon>
    </lineage>
</organism>
<dbReference type="InterPro" id="IPR038499">
    <property type="entry name" value="BRO1_sf"/>
</dbReference>
<dbReference type="Pfam" id="PF13949">
    <property type="entry name" value="ALIX_LYPXL_bnd"/>
    <property type="match status" value="1"/>
</dbReference>
<dbReference type="GO" id="GO:0005768">
    <property type="term" value="C:endosome"/>
    <property type="evidence" value="ECO:0007669"/>
    <property type="project" value="UniProtKB-SubCell"/>
</dbReference>
<dbReference type="Gene3D" id="1.20.120.560">
    <property type="entry name" value="alix/aip1 in complex with the ypdl late domain"/>
    <property type="match status" value="1"/>
</dbReference>
<dbReference type="PROSITE" id="PS50056">
    <property type="entry name" value="TYR_PHOSPHATASE_2"/>
    <property type="match status" value="1"/>
</dbReference>
<dbReference type="SMART" id="SM00194">
    <property type="entry name" value="PTPc"/>
    <property type="match status" value="1"/>
</dbReference>
<dbReference type="GO" id="GO:0043328">
    <property type="term" value="P:protein transport to vacuole involved in ubiquitin-dependent protein catabolic process via the multivesicular body sorting pathway"/>
    <property type="evidence" value="ECO:0007669"/>
    <property type="project" value="TreeGrafter"/>
</dbReference>
<evidence type="ECO:0000256" key="1">
    <source>
        <dbReference type="ARBA" id="ARBA00004177"/>
    </source>
</evidence>
<dbReference type="InterPro" id="IPR016130">
    <property type="entry name" value="Tyr_Pase_AS"/>
</dbReference>
<dbReference type="Gene3D" id="1.20.140.50">
    <property type="entry name" value="alix/aip1 like domains"/>
    <property type="match status" value="1"/>
</dbReference>